<evidence type="ECO:0000313" key="3">
    <source>
        <dbReference type="EMBL" id="SFL13565.1"/>
    </source>
</evidence>
<dbReference type="InterPro" id="IPR027994">
    <property type="entry name" value="WxL_dom"/>
</dbReference>
<gene>
    <name evidence="3" type="ORF">SAMN05216438_101462</name>
</gene>
<reference evidence="3 4" key="1">
    <citation type="submission" date="2016-10" db="EMBL/GenBank/DDBJ databases">
        <authorList>
            <person name="de Groot N.N."/>
        </authorList>
    </citation>
    <scope>NUCLEOTIDE SEQUENCE [LARGE SCALE GENOMIC DNA]</scope>
    <source>
        <strain evidence="3 4">M79</strain>
    </source>
</reference>
<name>A0A1I4F6E0_9LACT</name>
<proteinExistence type="predicted"/>
<feature type="domain" description="WxL" evidence="2">
    <location>
        <begin position="28"/>
        <end position="258"/>
    </location>
</feature>
<keyword evidence="1" id="KW-0732">Signal</keyword>
<feature type="signal peptide" evidence="1">
    <location>
        <begin position="1"/>
        <end position="19"/>
    </location>
</feature>
<evidence type="ECO:0000259" key="2">
    <source>
        <dbReference type="Pfam" id="PF13731"/>
    </source>
</evidence>
<dbReference type="AlphaFoldDB" id="A0A1I4F6E0"/>
<feature type="chain" id="PRO_5038947765" evidence="1">
    <location>
        <begin position="20"/>
        <end position="261"/>
    </location>
</feature>
<sequence length="261" mass="28048">MKKELVYSTSLILAATVCAVSSESITAESVNYSSFGQVGFVAGNEITPPVSPGPEEPGKPVFPVWPGGVTPPPGTAGPLSIDYASSFDFGINNISTQDKIYYAKSQKYADSTLETPNYIQVTDNRGTTAGWTLKVREVAQFHQENAAAKHPVLEGAMLSLVNPQTVSLNEDTPPTAQEVLDLVPEKETVVATAEKGAGAGTWIIRWGSELVTQDTLNQAEQRVKENFSKDVQLFVPGKTVKDAASYTTQLNWILSELPQNG</sequence>
<dbReference type="RefSeq" id="WP_019299474.1">
    <property type="nucleotide sequence ID" value="NZ_CAXVJC010000001.1"/>
</dbReference>
<evidence type="ECO:0000256" key="1">
    <source>
        <dbReference type="SAM" id="SignalP"/>
    </source>
</evidence>
<dbReference type="Proteomes" id="UP000181969">
    <property type="component" value="Unassembled WGS sequence"/>
</dbReference>
<protein>
    <submittedName>
        <fullName evidence="3">WxL domain surface cell wall-binding</fullName>
    </submittedName>
</protein>
<accession>A0A1I4F6E0</accession>
<evidence type="ECO:0000313" key="4">
    <source>
        <dbReference type="Proteomes" id="UP000181969"/>
    </source>
</evidence>
<dbReference type="GeneID" id="61073975"/>
<organism evidence="3 4">
    <name type="scientific">Lactococcus garvieae</name>
    <dbReference type="NCBI Taxonomy" id="1363"/>
    <lineage>
        <taxon>Bacteria</taxon>
        <taxon>Bacillati</taxon>
        <taxon>Bacillota</taxon>
        <taxon>Bacilli</taxon>
        <taxon>Lactobacillales</taxon>
        <taxon>Streptococcaceae</taxon>
        <taxon>Lactococcus</taxon>
    </lineage>
</organism>
<dbReference type="EMBL" id="FOTJ01000001">
    <property type="protein sequence ID" value="SFL13565.1"/>
    <property type="molecule type" value="Genomic_DNA"/>
</dbReference>
<dbReference type="OrthoDB" id="2339326at2"/>
<dbReference type="Pfam" id="PF13731">
    <property type="entry name" value="WxL"/>
    <property type="match status" value="1"/>
</dbReference>